<name>A0A409V9Z0_9AGAR</name>
<evidence type="ECO:0000313" key="2">
    <source>
        <dbReference type="Proteomes" id="UP000284842"/>
    </source>
</evidence>
<dbReference type="Proteomes" id="UP000284842">
    <property type="component" value="Unassembled WGS sequence"/>
</dbReference>
<proteinExistence type="predicted"/>
<dbReference type="OrthoDB" id="2745898at2759"/>
<dbReference type="InterPro" id="IPR032675">
    <property type="entry name" value="LRR_dom_sf"/>
</dbReference>
<keyword evidence="2" id="KW-1185">Reference proteome</keyword>
<dbReference type="InParanoid" id="A0A409V9Z0"/>
<comment type="caution">
    <text evidence="1">The sequence shown here is derived from an EMBL/GenBank/DDBJ whole genome shotgun (WGS) entry which is preliminary data.</text>
</comment>
<reference evidence="1 2" key="1">
    <citation type="journal article" date="2018" name="Evol. Lett.">
        <title>Horizontal gene cluster transfer increased hallucinogenic mushroom diversity.</title>
        <authorList>
            <person name="Reynolds H.T."/>
            <person name="Vijayakumar V."/>
            <person name="Gluck-Thaler E."/>
            <person name="Korotkin H.B."/>
            <person name="Matheny P.B."/>
            <person name="Slot J.C."/>
        </authorList>
    </citation>
    <scope>NUCLEOTIDE SEQUENCE [LARGE SCALE GENOMIC DNA]</scope>
    <source>
        <strain evidence="1 2">2629</strain>
    </source>
</reference>
<dbReference type="Gene3D" id="3.80.10.10">
    <property type="entry name" value="Ribonuclease Inhibitor"/>
    <property type="match status" value="1"/>
</dbReference>
<gene>
    <name evidence="1" type="ORF">CVT24_004471</name>
</gene>
<dbReference type="AlphaFoldDB" id="A0A409V9Z0"/>
<protein>
    <recommendedName>
        <fullName evidence="3">F-box domain-containing protein</fullName>
    </recommendedName>
</protein>
<dbReference type="SUPFAM" id="SSF52047">
    <property type="entry name" value="RNI-like"/>
    <property type="match status" value="1"/>
</dbReference>
<dbReference type="EMBL" id="NHTK01006117">
    <property type="protein sequence ID" value="PPQ63611.1"/>
    <property type="molecule type" value="Genomic_DNA"/>
</dbReference>
<sequence length="453" mass="51954">MVMKPLPLEVKGAIFSLLDTESLKQCSLVDQESREIAQRLLFSNRNVKIRRTMCIPDENTRFLENKENIFSLYNRSPHLAEYLQSLTIHVDRKTDFVLELPPPADNSEISKFAALEGKFKNLHRISFVGELSIPSGAYSEWEELVNDLQNTILTPDIAKNLRSLDVGCMPYSLIHSKLFPSLSRLDDLTLQFGTTRHHDTSMTGEAALIQPIQVRKATIYCRYTCSYGFERPRSDLNFSSHWPAFIHKRIHLASLRTLDLSAYNMITVQPQWNVQGLLDVCGKVVEHLEIRVPLNEEHRPYNLSKFDNLCRLNIHGCPKRENAVPWILEVMGSLPQLQSNSLSASRAFPTHPITVFFEFGWNYELEERPLDLLASCSEMWKALDTMPMCRIIQNVTVNVHPLATYPSVLHATHIDPDIPYGILSEDEVLKGLMDNGKVKLFSFPEIWMPRFVM</sequence>
<evidence type="ECO:0008006" key="3">
    <source>
        <dbReference type="Google" id="ProtNLM"/>
    </source>
</evidence>
<evidence type="ECO:0000313" key="1">
    <source>
        <dbReference type="EMBL" id="PPQ63611.1"/>
    </source>
</evidence>
<accession>A0A409V9Z0</accession>
<organism evidence="1 2">
    <name type="scientific">Panaeolus cyanescens</name>
    <dbReference type="NCBI Taxonomy" id="181874"/>
    <lineage>
        <taxon>Eukaryota</taxon>
        <taxon>Fungi</taxon>
        <taxon>Dikarya</taxon>
        <taxon>Basidiomycota</taxon>
        <taxon>Agaricomycotina</taxon>
        <taxon>Agaricomycetes</taxon>
        <taxon>Agaricomycetidae</taxon>
        <taxon>Agaricales</taxon>
        <taxon>Agaricineae</taxon>
        <taxon>Galeropsidaceae</taxon>
        <taxon>Panaeolus</taxon>
    </lineage>
</organism>